<feature type="region of interest" description="Disordered" evidence="1">
    <location>
        <begin position="1395"/>
        <end position="1423"/>
    </location>
</feature>
<proteinExistence type="predicted"/>
<keyword evidence="4" id="KW-1185">Reference proteome</keyword>
<reference evidence="3" key="3">
    <citation type="submission" date="2018-08" db="UniProtKB">
        <authorList>
            <consortium name="EnsemblPlants"/>
        </authorList>
    </citation>
    <scope>IDENTIFICATION</scope>
    <source>
        <strain evidence="3">cv. Bd21</strain>
    </source>
</reference>
<feature type="compositionally biased region" description="Polar residues" evidence="1">
    <location>
        <begin position="172"/>
        <end position="185"/>
    </location>
</feature>
<evidence type="ECO:0000313" key="2">
    <source>
        <dbReference type="EMBL" id="KQJ87217.1"/>
    </source>
</evidence>
<dbReference type="OrthoDB" id="667208at2759"/>
<feature type="region of interest" description="Disordered" evidence="1">
    <location>
        <begin position="70"/>
        <end position="128"/>
    </location>
</feature>
<name>A0A0Q3PDD5_BRADI</name>
<dbReference type="ExpressionAtlas" id="A0A0Q3PDD5">
    <property type="expression patterns" value="baseline"/>
</dbReference>
<feature type="compositionally biased region" description="Basic and acidic residues" evidence="1">
    <location>
        <begin position="760"/>
        <end position="769"/>
    </location>
</feature>
<dbReference type="GO" id="GO:0040029">
    <property type="term" value="P:epigenetic regulation of gene expression"/>
    <property type="evidence" value="ECO:0000318"/>
    <property type="project" value="GO_Central"/>
</dbReference>
<dbReference type="Proteomes" id="UP000008810">
    <property type="component" value="Chromosome 4"/>
</dbReference>
<feature type="compositionally biased region" description="Basic and acidic residues" evidence="1">
    <location>
        <begin position="1323"/>
        <end position="1332"/>
    </location>
</feature>
<dbReference type="PANTHER" id="PTHR34805:SF2">
    <property type="entry name" value="BAT2 N-TERMINAL DOMAIN-CONTAINING PROTEIN"/>
    <property type="match status" value="1"/>
</dbReference>
<feature type="region of interest" description="Disordered" evidence="1">
    <location>
        <begin position="855"/>
        <end position="919"/>
    </location>
</feature>
<feature type="region of interest" description="Disordered" evidence="1">
    <location>
        <begin position="745"/>
        <end position="769"/>
    </location>
</feature>
<dbReference type="STRING" id="15368.A0A0Q3PDD5"/>
<feature type="region of interest" description="Disordered" evidence="1">
    <location>
        <begin position="172"/>
        <end position="195"/>
    </location>
</feature>
<organism evidence="2">
    <name type="scientific">Brachypodium distachyon</name>
    <name type="common">Purple false brome</name>
    <name type="synonym">Trachynia distachya</name>
    <dbReference type="NCBI Taxonomy" id="15368"/>
    <lineage>
        <taxon>Eukaryota</taxon>
        <taxon>Viridiplantae</taxon>
        <taxon>Streptophyta</taxon>
        <taxon>Embryophyta</taxon>
        <taxon>Tracheophyta</taxon>
        <taxon>Spermatophyta</taxon>
        <taxon>Magnoliopsida</taxon>
        <taxon>Liliopsida</taxon>
        <taxon>Poales</taxon>
        <taxon>Poaceae</taxon>
        <taxon>BOP clade</taxon>
        <taxon>Pooideae</taxon>
        <taxon>Stipodae</taxon>
        <taxon>Brachypodieae</taxon>
        <taxon>Brachypodium</taxon>
    </lineage>
</organism>
<feature type="compositionally biased region" description="Basic and acidic residues" evidence="1">
    <location>
        <begin position="1479"/>
        <end position="1496"/>
    </location>
</feature>
<feature type="compositionally biased region" description="Polar residues" evidence="1">
    <location>
        <begin position="112"/>
        <end position="128"/>
    </location>
</feature>
<reference evidence="2" key="2">
    <citation type="submission" date="2017-06" db="EMBL/GenBank/DDBJ databases">
        <title>WGS assembly of Brachypodium distachyon.</title>
        <authorList>
            <consortium name="The International Brachypodium Initiative"/>
            <person name="Lucas S."/>
            <person name="Harmon-Smith M."/>
            <person name="Lail K."/>
            <person name="Tice H."/>
            <person name="Grimwood J."/>
            <person name="Bruce D."/>
            <person name="Barry K."/>
            <person name="Shu S."/>
            <person name="Lindquist E."/>
            <person name="Wang M."/>
            <person name="Pitluck S."/>
            <person name="Vogel J.P."/>
            <person name="Garvin D.F."/>
            <person name="Mockler T.C."/>
            <person name="Schmutz J."/>
            <person name="Rokhsar D."/>
            <person name="Bevan M.W."/>
        </authorList>
    </citation>
    <scope>NUCLEOTIDE SEQUENCE</scope>
    <source>
        <strain evidence="2">Bd21</strain>
    </source>
</reference>
<feature type="region of interest" description="Disordered" evidence="1">
    <location>
        <begin position="1315"/>
        <end position="1348"/>
    </location>
</feature>
<reference evidence="2 3" key="1">
    <citation type="journal article" date="2010" name="Nature">
        <title>Genome sequencing and analysis of the model grass Brachypodium distachyon.</title>
        <authorList>
            <consortium name="International Brachypodium Initiative"/>
        </authorList>
    </citation>
    <scope>NUCLEOTIDE SEQUENCE [LARGE SCALE GENOMIC DNA]</scope>
    <source>
        <strain evidence="2 3">Bd21</strain>
    </source>
</reference>
<evidence type="ECO:0000256" key="1">
    <source>
        <dbReference type="SAM" id="MobiDB-lite"/>
    </source>
</evidence>
<feature type="region of interest" description="Disordered" evidence="1">
    <location>
        <begin position="1"/>
        <end position="41"/>
    </location>
</feature>
<dbReference type="PANTHER" id="PTHR34805">
    <property type="entry name" value="PROTEIN MODIFIER OF SNC1 1"/>
    <property type="match status" value="1"/>
</dbReference>
<feature type="region of interest" description="Disordered" evidence="1">
    <location>
        <begin position="1464"/>
        <end position="1544"/>
    </location>
</feature>
<evidence type="ECO:0000313" key="4">
    <source>
        <dbReference type="Proteomes" id="UP000008810"/>
    </source>
</evidence>
<dbReference type="EnsemblPlants" id="KQJ87217">
    <property type="protein sequence ID" value="KQJ87217"/>
    <property type="gene ID" value="BRADI_4g09850v3"/>
</dbReference>
<feature type="compositionally biased region" description="Basic and acidic residues" evidence="1">
    <location>
        <begin position="1231"/>
        <end position="1251"/>
    </location>
</feature>
<sequence>MVVITPLADSTSSRWAGVPPTKKKSGGAARVPQPVNPQNQSMDFMSTAAWGNKLMLPSSNAWGSLRLLHPKNDGASGSPSHIDDRPSSRGSSTSSSTVGSDFRDVPLYHVPTVTNRPRSTETRSGSLQHSCFPDSFTNVLKAPSRTIAKRAPTSHGKGFSLSIDDFPVLGSKNSASNSQQVTGHSSEGRPTIGSGIVVSQDGQRKRPMAGTGEVISSSNYEHESTLRTDYVCEGGDPIPAAKLTSKAQKTQPHGPQAPNLCMPPPWLDYWHPPPDHPPDENRMLHRAEAPYDPYKHADPSGSSLVESFAHSGQFTLNQDAALRPYAREDGCCLDIRGLSHPQVPADHRLTDQRPHVLGKVKDDLSDAIDIEKQPIIKKDVALLEKIKCLNNKARNFHALKLSNLLSSMESKVEHEKNICAELDHVTKDILLSAATSEIGPDFDRGNSVSESNNPMPINPPNVPTDGVSVVGLSEQKATEFCEAGKLGKSADYLAYGRGTTSRNWLDGCAKDMPCSISRHGWEGQSMVDALRAIVIRDAQQNQPFSRNTSQQALVTAADKVQNLLDYDGQHSRMRYLSAQAAKQLQDANDWISKQKVNAIARLEELNRHQLLQSQKSNDALLEADNNLYHEQKTGRDGAEDTCCIVSADGPNVPWPANGVDYATVSSSSTPASNTEGVSKGPWIHNVMSSAKNTEVNMMACKSTSQSHDNSALKHWQMEDRQRQFYSREPNIRERSNIAETSDYVSNTAETPADTLATEAKPQEKLSTRNKNIKRDSAAVRPASPPVFGSEKNTIEVSRMHQTLVPYVAISSSMVPAQVISAKGIMVGGIMLDDVPLASVNQELAAAAKEVHNKANSLSKPQQIKKSGKDHCSVPPVESPVWNDSVLHTPIKQTGNREKHEEGGPNSMPVSAVPQPSGNHSTIREKMATMQRSETGWYAHKPVYEELQRKNLGQTLPAENHKTSYDNRANANLETTSHDKEAHVNLTSAKADVPTELKNWLDKKMGWGQGRHRASLQQKSTEGLASVVQNLAEPACYFNVADVVQELSDQCRAEEQFESKTHDATEDRSKLTETVVLPSSTWETFPVNNWEGHRATDSPRHYHVEGQRNAGSSYGYKERAGRGRFIRGTSDLSISRWMPKHIFHPQSNAQDDDISEWLQDSHHSLSDTNNSHGMDRKLTRIVDRDGGMDLQGGQGNDLGMSFKDENPLIWNETEWEYQQLFPAPHHFGQQHSRSDWDANEDRQKGRGRHSENYDAEEVGCPDGWDRKPTQIVDGDSGMDLPSGKGNGDMSFEEENLVVLNETEWEYQQLLPAPHHLGQQHRGRDHNANEDRQRGSGGHSEYFDPKPVGSPVAACNIQRNTGGAIDDPVDSCETPAASRARWMPKYISHPQTYAQDNGISEWPRNSHHGLPDKHNSHGMDSKSTRVVDRKGAMDLSGGQGNVGMTFVDENLAVWNEKEWEYQQPFPAPHCLGQQHGGRGRSANDGRQRGRGRHSDTLEYHSSGPVRSPDAAPDVQWNTGGAVDHSNRGHRASSRAGSGHVERRHYI</sequence>
<evidence type="ECO:0000313" key="3">
    <source>
        <dbReference type="EnsemblPlants" id="KQJ87217"/>
    </source>
</evidence>
<dbReference type="GeneID" id="100840650"/>
<gene>
    <name evidence="3" type="primary">LOC100840650</name>
    <name evidence="2" type="ORF">BRADI_4g09850v3</name>
</gene>
<dbReference type="Gramene" id="KQJ87217">
    <property type="protein sequence ID" value="KQJ87217"/>
    <property type="gene ID" value="BRADI_4g09850v3"/>
</dbReference>
<feature type="compositionally biased region" description="Polar residues" evidence="1">
    <location>
        <begin position="855"/>
        <end position="864"/>
    </location>
</feature>
<feature type="compositionally biased region" description="Low complexity" evidence="1">
    <location>
        <begin position="88"/>
        <end position="100"/>
    </location>
</feature>
<feature type="region of interest" description="Disordered" evidence="1">
    <location>
        <begin position="1225"/>
        <end position="1285"/>
    </location>
</feature>
<dbReference type="InterPro" id="IPR038808">
    <property type="entry name" value="MOS1-like"/>
</dbReference>
<feature type="compositionally biased region" description="Basic and acidic residues" evidence="1">
    <location>
        <begin position="1407"/>
        <end position="1423"/>
    </location>
</feature>
<dbReference type="RefSeq" id="XP_014757973.1">
    <property type="nucleotide sequence ID" value="XM_014902487.2"/>
</dbReference>
<protein>
    <submittedName>
        <fullName evidence="2 3">Uncharacterized protein</fullName>
    </submittedName>
</protein>
<accession>A0A0Q3PDD5</accession>
<dbReference type="KEGG" id="bdi:100840650"/>
<dbReference type="EMBL" id="CM000883">
    <property type="protein sequence ID" value="KQJ87217.1"/>
    <property type="molecule type" value="Genomic_DNA"/>
</dbReference>